<sequence>MRDVGDQINTVHGAGSINATQRGDININGQPPEQRAVTQKAAADDRIRVLMLAANPVSSGRLAIDEEARQIGERLRLADERDAYELITCWAVRPLDLLQYLNQHQPQIVHFSGHGDSAGQIVLAAGRGREQRVSADALGELFRVANHRIRVVLLNACWSAAAVRAIGQHVDYVIGMNAPVSDEAATVFAAAFYLALGFGCPVPQAFDQAAAALAIHGLAGRHIPELSTRLHAKPFLTEGPR</sequence>
<dbReference type="Proteomes" id="UP000623608">
    <property type="component" value="Unassembled WGS sequence"/>
</dbReference>
<gene>
    <name evidence="3" type="ORF">Ate02nite_58480</name>
</gene>
<evidence type="ECO:0000313" key="4">
    <source>
        <dbReference type="Proteomes" id="UP000623608"/>
    </source>
</evidence>
<dbReference type="Pfam" id="PF12770">
    <property type="entry name" value="CHAT"/>
    <property type="match status" value="1"/>
</dbReference>
<feature type="region of interest" description="Disordered" evidence="1">
    <location>
        <begin position="1"/>
        <end position="32"/>
    </location>
</feature>
<feature type="domain" description="CHAT" evidence="2">
    <location>
        <begin position="63"/>
        <end position="212"/>
    </location>
</feature>
<proteinExistence type="predicted"/>
<evidence type="ECO:0000256" key="1">
    <source>
        <dbReference type="SAM" id="MobiDB-lite"/>
    </source>
</evidence>
<dbReference type="AlphaFoldDB" id="A0A919TU10"/>
<feature type="compositionally biased region" description="Polar residues" evidence="1">
    <location>
        <begin position="17"/>
        <end position="31"/>
    </location>
</feature>
<keyword evidence="4" id="KW-1185">Reference proteome</keyword>
<evidence type="ECO:0000313" key="3">
    <source>
        <dbReference type="EMBL" id="GIF23118.1"/>
    </source>
</evidence>
<dbReference type="EMBL" id="BOMY01000038">
    <property type="protein sequence ID" value="GIF23118.1"/>
    <property type="molecule type" value="Genomic_DNA"/>
</dbReference>
<dbReference type="InterPro" id="IPR024983">
    <property type="entry name" value="CHAT_dom"/>
</dbReference>
<accession>A0A919TU10</accession>
<reference evidence="3" key="1">
    <citation type="submission" date="2021-01" db="EMBL/GenBank/DDBJ databases">
        <title>Whole genome shotgun sequence of Actinoplanes tereljensis NBRC 105297.</title>
        <authorList>
            <person name="Komaki H."/>
            <person name="Tamura T."/>
        </authorList>
    </citation>
    <scope>NUCLEOTIDE SEQUENCE</scope>
    <source>
        <strain evidence="3">NBRC 105297</strain>
    </source>
</reference>
<name>A0A919TU10_9ACTN</name>
<comment type="caution">
    <text evidence="3">The sequence shown here is derived from an EMBL/GenBank/DDBJ whole genome shotgun (WGS) entry which is preliminary data.</text>
</comment>
<protein>
    <recommendedName>
        <fullName evidence="2">CHAT domain-containing protein</fullName>
    </recommendedName>
</protein>
<organism evidence="3 4">
    <name type="scientific">Paractinoplanes tereljensis</name>
    <dbReference type="NCBI Taxonomy" id="571912"/>
    <lineage>
        <taxon>Bacteria</taxon>
        <taxon>Bacillati</taxon>
        <taxon>Actinomycetota</taxon>
        <taxon>Actinomycetes</taxon>
        <taxon>Micromonosporales</taxon>
        <taxon>Micromonosporaceae</taxon>
        <taxon>Paractinoplanes</taxon>
    </lineage>
</organism>
<dbReference type="RefSeq" id="WP_203811025.1">
    <property type="nucleotide sequence ID" value="NZ_BOMY01000038.1"/>
</dbReference>
<evidence type="ECO:0000259" key="2">
    <source>
        <dbReference type="Pfam" id="PF12770"/>
    </source>
</evidence>